<feature type="compositionally biased region" description="Polar residues" evidence="2">
    <location>
        <begin position="1"/>
        <end position="16"/>
    </location>
</feature>
<keyword evidence="1" id="KW-0863">Zinc-finger</keyword>
<sequence length="565" mass="64761">MRALATQLNTTSITHRQPQPSSNPSPSNHQHQVPSIIESIEPIHPNAVAQKNIVETISKLEAELTELKTIATIATNPQCSRNLSFQITEIQKNITEEQEWLKKLKRHASNQQKSQEKKLRALNKKSIVIRYDSPREANAQRRHKIIKVRTIQHLRDTLEDNYNIYMSHTSMRNYILLCSNCSLTFRTHHHPTFIGIASISRDEKKNYVDEHYCLAFVRNSKQFALTFADFAIVLLQDNKAKVLVSILAIEKHFWTMQSINEPVSVLDHDFPVGTSQKLIPSVYLMINLKESNESLQHGQLAIFIRARWHISLSSASHITDIISLSAYNPVKRSMAMLLEKITGIILKIDQFGNHLNSYSEVCNYKLGLHNFQHAGQTLANLWKKDPINRKPVYVEYVDEQNDLCTEVRFTTPKETGMQDLKENDSLVPWSWIESHSSDAAAFLGKSNGFLPLVTKGKDGHYLNAMHMLQYFNNLKIPAYDAHLPFLLAEDHSRRCCKICNKYFPTTAMLVKHKKTIHSNNQARSLNQWCQQTNSATLDDFSLLSLLSEIWPQVVIMQSQSLSDIE</sequence>
<dbReference type="PANTHER" id="PTHR46954">
    <property type="entry name" value="C2H2-TYPE DOMAIN-CONTAINING PROTEIN"/>
    <property type="match status" value="1"/>
</dbReference>
<keyword evidence="1" id="KW-0479">Metal-binding</keyword>
<protein>
    <submittedName>
        <fullName evidence="4">22670_t:CDS:1</fullName>
    </submittedName>
</protein>
<dbReference type="PROSITE" id="PS00028">
    <property type="entry name" value="ZINC_FINGER_C2H2_1"/>
    <property type="match status" value="1"/>
</dbReference>
<keyword evidence="1" id="KW-0862">Zinc</keyword>
<dbReference type="PANTHER" id="PTHR46954:SF1">
    <property type="entry name" value="C2H2-TYPE DOMAIN-CONTAINING PROTEIN"/>
    <property type="match status" value="1"/>
</dbReference>
<accession>A0A9N9A6A3</accession>
<name>A0A9N9A6A3_9GLOM</name>
<gene>
    <name evidence="4" type="ORF">CPELLU_LOCUS3396</name>
</gene>
<evidence type="ECO:0000256" key="2">
    <source>
        <dbReference type="SAM" id="MobiDB-lite"/>
    </source>
</evidence>
<evidence type="ECO:0000313" key="4">
    <source>
        <dbReference type="EMBL" id="CAG8521266.1"/>
    </source>
</evidence>
<dbReference type="Proteomes" id="UP000789759">
    <property type="component" value="Unassembled WGS sequence"/>
</dbReference>
<dbReference type="InterPro" id="IPR013087">
    <property type="entry name" value="Znf_C2H2_type"/>
</dbReference>
<proteinExistence type="predicted"/>
<dbReference type="EMBL" id="CAJVQA010001646">
    <property type="protein sequence ID" value="CAG8521266.1"/>
    <property type="molecule type" value="Genomic_DNA"/>
</dbReference>
<evidence type="ECO:0000256" key="1">
    <source>
        <dbReference type="PROSITE-ProRule" id="PRU00042"/>
    </source>
</evidence>
<keyword evidence="5" id="KW-1185">Reference proteome</keyword>
<organism evidence="4 5">
    <name type="scientific">Cetraspora pellucida</name>
    <dbReference type="NCBI Taxonomy" id="1433469"/>
    <lineage>
        <taxon>Eukaryota</taxon>
        <taxon>Fungi</taxon>
        <taxon>Fungi incertae sedis</taxon>
        <taxon>Mucoromycota</taxon>
        <taxon>Glomeromycotina</taxon>
        <taxon>Glomeromycetes</taxon>
        <taxon>Diversisporales</taxon>
        <taxon>Gigasporaceae</taxon>
        <taxon>Cetraspora</taxon>
    </lineage>
</organism>
<reference evidence="4" key="1">
    <citation type="submission" date="2021-06" db="EMBL/GenBank/DDBJ databases">
        <authorList>
            <person name="Kallberg Y."/>
            <person name="Tangrot J."/>
            <person name="Rosling A."/>
        </authorList>
    </citation>
    <scope>NUCLEOTIDE SEQUENCE</scope>
    <source>
        <strain evidence="4">FL966</strain>
    </source>
</reference>
<dbReference type="GO" id="GO:0008270">
    <property type="term" value="F:zinc ion binding"/>
    <property type="evidence" value="ECO:0007669"/>
    <property type="project" value="UniProtKB-KW"/>
</dbReference>
<dbReference type="AlphaFoldDB" id="A0A9N9A6A3"/>
<evidence type="ECO:0000313" key="5">
    <source>
        <dbReference type="Proteomes" id="UP000789759"/>
    </source>
</evidence>
<evidence type="ECO:0000259" key="3">
    <source>
        <dbReference type="PROSITE" id="PS50157"/>
    </source>
</evidence>
<dbReference type="OrthoDB" id="2438263at2759"/>
<dbReference type="PROSITE" id="PS50157">
    <property type="entry name" value="ZINC_FINGER_C2H2_2"/>
    <property type="match status" value="1"/>
</dbReference>
<feature type="region of interest" description="Disordered" evidence="2">
    <location>
        <begin position="1"/>
        <end position="33"/>
    </location>
</feature>
<feature type="compositionally biased region" description="Low complexity" evidence="2">
    <location>
        <begin position="17"/>
        <end position="33"/>
    </location>
</feature>
<feature type="domain" description="C2H2-type" evidence="3">
    <location>
        <begin position="494"/>
        <end position="522"/>
    </location>
</feature>
<comment type="caution">
    <text evidence="4">The sequence shown here is derived from an EMBL/GenBank/DDBJ whole genome shotgun (WGS) entry which is preliminary data.</text>
</comment>